<dbReference type="Gene3D" id="1.20.1640.10">
    <property type="entry name" value="Multidrug efflux transporter AcrB transmembrane domain"/>
    <property type="match status" value="2"/>
</dbReference>
<feature type="transmembrane region" description="Helical" evidence="6">
    <location>
        <begin position="307"/>
        <end position="331"/>
    </location>
</feature>
<evidence type="ECO:0000256" key="5">
    <source>
        <dbReference type="ARBA" id="ARBA00023136"/>
    </source>
</evidence>
<name>A0A5A7SC95_9NOCA</name>
<dbReference type="OrthoDB" id="7051771at2"/>
<keyword evidence="4 6" id="KW-1133">Transmembrane helix</keyword>
<keyword evidence="5 6" id="KW-0472">Membrane</keyword>
<organism evidence="8 9">
    <name type="scientific">Antrihabitans cavernicola</name>
    <dbReference type="NCBI Taxonomy" id="2495913"/>
    <lineage>
        <taxon>Bacteria</taxon>
        <taxon>Bacillati</taxon>
        <taxon>Actinomycetota</taxon>
        <taxon>Actinomycetes</taxon>
        <taxon>Mycobacteriales</taxon>
        <taxon>Nocardiaceae</taxon>
        <taxon>Antrihabitans</taxon>
    </lineage>
</organism>
<reference evidence="8 9" key="1">
    <citation type="submission" date="2019-07" db="EMBL/GenBank/DDBJ databases">
        <title>Rhodococcus cavernicolus sp. nov., isolated from a cave.</title>
        <authorList>
            <person name="Lee S.D."/>
        </authorList>
    </citation>
    <scope>NUCLEOTIDE SEQUENCE [LARGE SCALE GENOMIC DNA]</scope>
    <source>
        <strain evidence="8 9">C1-24</strain>
    </source>
</reference>
<feature type="domain" description="Membrane transport protein MMPL" evidence="7">
    <location>
        <begin position="402"/>
        <end position="728"/>
    </location>
</feature>
<comment type="caution">
    <text evidence="8">The sequence shown here is derived from an EMBL/GenBank/DDBJ whole genome shotgun (WGS) entry which is preliminary data.</text>
</comment>
<dbReference type="EMBL" id="VLNY01000004">
    <property type="protein sequence ID" value="KAA0023184.1"/>
    <property type="molecule type" value="Genomic_DNA"/>
</dbReference>
<gene>
    <name evidence="8" type="ORF">FOY51_11225</name>
</gene>
<protein>
    <submittedName>
        <fullName evidence="8">MMPL family transporter</fullName>
    </submittedName>
</protein>
<feature type="transmembrane region" description="Helical" evidence="6">
    <location>
        <begin position="225"/>
        <end position="247"/>
    </location>
</feature>
<evidence type="ECO:0000256" key="3">
    <source>
        <dbReference type="ARBA" id="ARBA00022692"/>
    </source>
</evidence>
<feature type="transmembrane region" description="Helical" evidence="6">
    <location>
        <begin position="556"/>
        <end position="576"/>
    </location>
</feature>
<dbReference type="GO" id="GO:0005886">
    <property type="term" value="C:plasma membrane"/>
    <property type="evidence" value="ECO:0007669"/>
    <property type="project" value="UniProtKB-SubCell"/>
</dbReference>
<feature type="transmembrane region" description="Helical" evidence="6">
    <location>
        <begin position="199"/>
        <end position="219"/>
    </location>
</feature>
<evidence type="ECO:0000259" key="7">
    <source>
        <dbReference type="Pfam" id="PF03176"/>
    </source>
</evidence>
<dbReference type="Proteomes" id="UP000322244">
    <property type="component" value="Unassembled WGS sequence"/>
</dbReference>
<feature type="transmembrane region" description="Helical" evidence="6">
    <location>
        <begin position="673"/>
        <end position="695"/>
    </location>
</feature>
<feature type="transmembrane region" description="Helical" evidence="6">
    <location>
        <begin position="282"/>
        <end position="301"/>
    </location>
</feature>
<keyword evidence="9" id="KW-1185">Reference proteome</keyword>
<evidence type="ECO:0000313" key="8">
    <source>
        <dbReference type="EMBL" id="KAA0023184.1"/>
    </source>
</evidence>
<evidence type="ECO:0000256" key="1">
    <source>
        <dbReference type="ARBA" id="ARBA00004651"/>
    </source>
</evidence>
<dbReference type="SUPFAM" id="SSF82866">
    <property type="entry name" value="Multidrug efflux transporter AcrB transmembrane domain"/>
    <property type="match status" value="2"/>
</dbReference>
<dbReference type="AlphaFoldDB" id="A0A5A7SC95"/>
<feature type="transmembrane region" description="Helical" evidence="6">
    <location>
        <begin position="176"/>
        <end position="194"/>
    </location>
</feature>
<feature type="transmembrane region" description="Helical" evidence="6">
    <location>
        <begin position="369"/>
        <end position="387"/>
    </location>
</feature>
<proteinExistence type="predicted"/>
<evidence type="ECO:0000256" key="2">
    <source>
        <dbReference type="ARBA" id="ARBA00022475"/>
    </source>
</evidence>
<sequence length="730" mass="76820">MAQHRRVVIAVWILLTLACGLSYPILDARLQAPDLTVDHAESVRVDRLLGEHFPELGAEQSVIVYHSPTLTVDAPDYRGAVDRSLTTARSIADVRVLTGPVSSGPVTTISADRHTAFSVVGIDGTMAQRIAVAKQLQSDLRTAATRDVDVALTGYSAIQSDMITVERADAQRAETIGIPVAFALLAVGLGALVAAGIPILTAVAGLLLCIGALLVITVFRPLDPLALSTATMVGTGVGIDYAMFVVARFREQLRSEHVADRTDRTKITAAVGVSLDTAGKMVLASGVIVVISLCALVVVPAPVFRAITIGVSTSVVAAMLVATTLLPAVLAELGPAVNRGRLPRRVHDRPADPANRWGRWAHLVMRRPVVFALGALTLLLLAAAPGVDMRYGFDIGLPALHGTPSGRAAASIAADFAPGLLSPIDVIATGPNDTPLDATESAAAHRYVQQLAGDARIATTLTRESGGRVMVSVVPAVPVDSTAATDLVRELRERAHAVSDNGVKVSVGGTTAALVEMSDVITARLPWVIGLVLASSLIFLTLVFRSVVLPLKAIVMNLFATGAALGITVAVFQWGYGESVFGFQSPGFLQVFLPITVFAILFGLSMDYEVFLIRRIKENWDAADSQSDRTNRDSVATGIQQTAGPITAAAVIMVVVFGSFLTADVLELKQLGFALAVAIAIDAVVIRLLLVPSLLRLLGHWNWWFPGDGSATGKRLDHSAATASRATPSP</sequence>
<feature type="transmembrane region" description="Helical" evidence="6">
    <location>
        <begin position="642"/>
        <end position="661"/>
    </location>
</feature>
<feature type="domain" description="Membrane transport protein MMPL" evidence="7">
    <location>
        <begin position="37"/>
        <end position="369"/>
    </location>
</feature>
<evidence type="ECO:0000256" key="6">
    <source>
        <dbReference type="SAM" id="Phobius"/>
    </source>
</evidence>
<dbReference type="PROSITE" id="PS51257">
    <property type="entry name" value="PROKAR_LIPOPROTEIN"/>
    <property type="match status" value="1"/>
</dbReference>
<dbReference type="InterPro" id="IPR050545">
    <property type="entry name" value="Mycobact_MmpL"/>
</dbReference>
<dbReference type="PANTHER" id="PTHR33406:SF13">
    <property type="entry name" value="MEMBRANE PROTEIN YDFJ"/>
    <property type="match status" value="1"/>
</dbReference>
<dbReference type="InterPro" id="IPR004869">
    <property type="entry name" value="MMPL_dom"/>
</dbReference>
<feature type="transmembrane region" description="Helical" evidence="6">
    <location>
        <begin position="525"/>
        <end position="544"/>
    </location>
</feature>
<keyword evidence="2" id="KW-1003">Cell membrane</keyword>
<evidence type="ECO:0000313" key="9">
    <source>
        <dbReference type="Proteomes" id="UP000322244"/>
    </source>
</evidence>
<comment type="subcellular location">
    <subcellularLocation>
        <location evidence="1">Cell membrane</location>
        <topology evidence="1">Multi-pass membrane protein</topology>
    </subcellularLocation>
</comment>
<dbReference type="PANTHER" id="PTHR33406">
    <property type="entry name" value="MEMBRANE PROTEIN MJ1562-RELATED"/>
    <property type="match status" value="1"/>
</dbReference>
<dbReference type="Pfam" id="PF03176">
    <property type="entry name" value="MMPL"/>
    <property type="match status" value="2"/>
</dbReference>
<evidence type="ECO:0000256" key="4">
    <source>
        <dbReference type="ARBA" id="ARBA00022989"/>
    </source>
</evidence>
<keyword evidence="3 6" id="KW-0812">Transmembrane</keyword>
<feature type="transmembrane region" description="Helical" evidence="6">
    <location>
        <begin position="588"/>
        <end position="608"/>
    </location>
</feature>
<accession>A0A5A7SC95</accession>